<accession>A0A067TJ50</accession>
<sequence length="361" mass="41634">MCPRAILHVVLNVRRSSTKSVNSFPSNYNRNWRQTTPATDLRRGRFPGGRPSATNLDDADADTDTTILLWTNLLNGHRTTALDFIFLWPTPILGTGASAEAQGRSTQERPILGADWGSSKLGRIQLQGWVLFSGDVLLGSFGACLLTYLDRGRRRQHVGINNNRNLEKTMTSIKIYYDINWQKISGLETKGTKPKRLLREDNVQRQDILRYKLAEDSGFGKNRTRPKILTGTACRHTGRRFRIREENDQAQDIDWHRPSTCVLQDYLEKTMTSIKIYYDINWQKTPDPRRKGPDPRYRLALPDDMCASTGRRFRIREENDQTQGIDWHCPSTCVLHRCAETILEKTMTSIKIYYDINWQKT</sequence>
<feature type="region of interest" description="Disordered" evidence="1">
    <location>
        <begin position="24"/>
        <end position="57"/>
    </location>
</feature>
<dbReference type="HOGENOM" id="CLU_767362_0_0_1"/>
<keyword evidence="3" id="KW-1185">Reference proteome</keyword>
<dbReference type="Proteomes" id="UP000027222">
    <property type="component" value="Unassembled WGS sequence"/>
</dbReference>
<protein>
    <submittedName>
        <fullName evidence="2">Uncharacterized protein</fullName>
    </submittedName>
</protein>
<evidence type="ECO:0000313" key="3">
    <source>
        <dbReference type="Proteomes" id="UP000027222"/>
    </source>
</evidence>
<feature type="compositionally biased region" description="Polar residues" evidence="1">
    <location>
        <begin position="24"/>
        <end position="38"/>
    </location>
</feature>
<proteinExistence type="predicted"/>
<organism evidence="2 3">
    <name type="scientific">Galerina marginata (strain CBS 339.88)</name>
    <dbReference type="NCBI Taxonomy" id="685588"/>
    <lineage>
        <taxon>Eukaryota</taxon>
        <taxon>Fungi</taxon>
        <taxon>Dikarya</taxon>
        <taxon>Basidiomycota</taxon>
        <taxon>Agaricomycotina</taxon>
        <taxon>Agaricomycetes</taxon>
        <taxon>Agaricomycetidae</taxon>
        <taxon>Agaricales</taxon>
        <taxon>Agaricineae</taxon>
        <taxon>Strophariaceae</taxon>
        <taxon>Galerina</taxon>
    </lineage>
</organism>
<dbReference type="EMBL" id="KL142369">
    <property type="protein sequence ID" value="KDR82367.1"/>
    <property type="molecule type" value="Genomic_DNA"/>
</dbReference>
<reference evidence="3" key="1">
    <citation type="journal article" date="2014" name="Proc. Natl. Acad. Sci. U.S.A.">
        <title>Extensive sampling of basidiomycete genomes demonstrates inadequacy of the white-rot/brown-rot paradigm for wood decay fungi.</title>
        <authorList>
            <person name="Riley R."/>
            <person name="Salamov A.A."/>
            <person name="Brown D.W."/>
            <person name="Nagy L.G."/>
            <person name="Floudas D."/>
            <person name="Held B.W."/>
            <person name="Levasseur A."/>
            <person name="Lombard V."/>
            <person name="Morin E."/>
            <person name="Otillar R."/>
            <person name="Lindquist E.A."/>
            <person name="Sun H."/>
            <person name="LaButti K.M."/>
            <person name="Schmutz J."/>
            <person name="Jabbour D."/>
            <person name="Luo H."/>
            <person name="Baker S.E."/>
            <person name="Pisabarro A.G."/>
            <person name="Walton J.D."/>
            <person name="Blanchette R.A."/>
            <person name="Henrissat B."/>
            <person name="Martin F."/>
            <person name="Cullen D."/>
            <person name="Hibbett D.S."/>
            <person name="Grigoriev I.V."/>
        </authorList>
    </citation>
    <scope>NUCLEOTIDE SEQUENCE [LARGE SCALE GENOMIC DNA]</scope>
    <source>
        <strain evidence="3">CBS 339.88</strain>
    </source>
</reference>
<dbReference type="AlphaFoldDB" id="A0A067TJ50"/>
<name>A0A067TJ50_GALM3</name>
<evidence type="ECO:0000313" key="2">
    <source>
        <dbReference type="EMBL" id="KDR82367.1"/>
    </source>
</evidence>
<gene>
    <name evidence="2" type="ORF">GALMADRAFT_206260</name>
</gene>
<evidence type="ECO:0000256" key="1">
    <source>
        <dbReference type="SAM" id="MobiDB-lite"/>
    </source>
</evidence>